<feature type="domain" description="DUF7096" evidence="3">
    <location>
        <begin position="1"/>
        <end position="192"/>
    </location>
</feature>
<dbReference type="Pfam" id="PF23375">
    <property type="entry name" value="DUF7094"/>
    <property type="match status" value="1"/>
</dbReference>
<keyword evidence="5" id="KW-1185">Reference proteome</keyword>
<protein>
    <submittedName>
        <fullName evidence="4">Uncharacterized protein</fullName>
    </submittedName>
</protein>
<feature type="domain" description="DUF7094" evidence="2">
    <location>
        <begin position="204"/>
        <end position="312"/>
    </location>
</feature>
<dbReference type="InterPro" id="IPR055520">
    <property type="entry name" value="DUF7094"/>
</dbReference>
<organism evidence="4 5">
    <name type="scientific">Natronococcus jeotgali DSM 18795</name>
    <dbReference type="NCBI Taxonomy" id="1227498"/>
    <lineage>
        <taxon>Archaea</taxon>
        <taxon>Methanobacteriati</taxon>
        <taxon>Methanobacteriota</taxon>
        <taxon>Stenosarchaea group</taxon>
        <taxon>Halobacteria</taxon>
        <taxon>Halobacteriales</taxon>
        <taxon>Natrialbaceae</taxon>
        <taxon>Natronococcus</taxon>
    </lineage>
</organism>
<evidence type="ECO:0000259" key="1">
    <source>
        <dbReference type="Pfam" id="PF23374"/>
    </source>
</evidence>
<comment type="caution">
    <text evidence="4">The sequence shown here is derived from an EMBL/GenBank/DDBJ whole genome shotgun (WGS) entry which is preliminary data.</text>
</comment>
<dbReference type="RefSeq" id="WP_008420654.1">
    <property type="nucleotide sequence ID" value="NZ_AOIA01000024.1"/>
</dbReference>
<evidence type="ECO:0000313" key="5">
    <source>
        <dbReference type="Proteomes" id="UP000011531"/>
    </source>
</evidence>
<dbReference type="EMBL" id="AOIA01000024">
    <property type="protein sequence ID" value="ELY65462.1"/>
    <property type="molecule type" value="Genomic_DNA"/>
</dbReference>
<evidence type="ECO:0000313" key="4">
    <source>
        <dbReference type="EMBL" id="ELY65462.1"/>
    </source>
</evidence>
<dbReference type="PATRIC" id="fig|1227498.3.peg.838"/>
<gene>
    <name evidence="4" type="ORF">C492_04076</name>
</gene>
<dbReference type="Pfam" id="PF23374">
    <property type="entry name" value="Fn3_arc"/>
    <property type="match status" value="1"/>
</dbReference>
<proteinExistence type="predicted"/>
<dbReference type="Proteomes" id="UP000011531">
    <property type="component" value="Unassembled WGS sequence"/>
</dbReference>
<name>L9XVD7_9EURY</name>
<evidence type="ECO:0000259" key="2">
    <source>
        <dbReference type="Pfam" id="PF23375"/>
    </source>
</evidence>
<dbReference type="InterPro" id="IPR056397">
    <property type="entry name" value="Fn3_arc"/>
</dbReference>
<reference evidence="4 5" key="1">
    <citation type="journal article" date="2014" name="PLoS Genet.">
        <title>Phylogenetically driven sequencing of extremely halophilic archaea reveals strategies for static and dynamic osmo-response.</title>
        <authorList>
            <person name="Becker E.A."/>
            <person name="Seitzer P.M."/>
            <person name="Tritt A."/>
            <person name="Larsen D."/>
            <person name="Krusor M."/>
            <person name="Yao A.I."/>
            <person name="Wu D."/>
            <person name="Madern D."/>
            <person name="Eisen J.A."/>
            <person name="Darling A.E."/>
            <person name="Facciotti M.T."/>
        </authorList>
    </citation>
    <scope>NUCLEOTIDE SEQUENCE [LARGE SCALE GENOMIC DNA]</scope>
    <source>
        <strain evidence="4 5">DSM 18795</strain>
    </source>
</reference>
<dbReference type="Pfam" id="PF23379">
    <property type="entry name" value="DUF7096"/>
    <property type="match status" value="1"/>
</dbReference>
<dbReference type="AlphaFoldDB" id="L9XVD7"/>
<feature type="domain" description="Fibronectin-III type-like" evidence="1">
    <location>
        <begin position="318"/>
        <end position="390"/>
    </location>
</feature>
<dbReference type="InterPro" id="IPR055522">
    <property type="entry name" value="DUF7096"/>
</dbReference>
<evidence type="ECO:0000259" key="3">
    <source>
        <dbReference type="Pfam" id="PF23379"/>
    </source>
</evidence>
<sequence>MAVLLAGLLVLSLPATAVSAAGPDERTAGADAPEQVFVETNGTTNRLDPGEEVRSERLEYGDDLGTSLMTADDELRVDYEQERIVRDGFDDASNEEREEMVSAGYGRLRERIDALEAREREAVRAHATNDRSTTRLLQTFSRNYHESDVIASALDELVAYADRIPGYSISIRNDKSVLEMYRTDVRSQLETTPDRFGSNRKRLAVRTAETGYSVSLLDRNYVRETTRFDGRNASRPNQFEDITDAHDTAQELYPWVFDADHETHSSDAVESRGVQLYRIRAIHDQGRLTAYLDGGTSAVHRELQTLDHEQFPTVNESRWIDGGLVLAINETAANGPAEVTVADAETGDPVSAAVSVDGEPVGETGSDGSLWILPPDDGFDLRAESDAGAVEGSVSNSAA</sequence>
<accession>L9XVD7</accession>